<accession>A0A6A8MDJ3</accession>
<dbReference type="SMART" id="SM01038">
    <property type="entry name" value="Bgal_small_N"/>
    <property type="match status" value="1"/>
</dbReference>
<dbReference type="GO" id="GO:0009341">
    <property type="term" value="C:beta-galactosidase complex"/>
    <property type="evidence" value="ECO:0007669"/>
    <property type="project" value="InterPro"/>
</dbReference>
<dbReference type="OrthoDB" id="9762066at2"/>
<dbReference type="SUPFAM" id="SSF74650">
    <property type="entry name" value="Galactose mutarotase-like"/>
    <property type="match status" value="1"/>
</dbReference>
<dbReference type="PROSITE" id="PS00608">
    <property type="entry name" value="GLYCOSYL_HYDROL_F2_2"/>
    <property type="match status" value="1"/>
</dbReference>
<reference evidence="10 11" key="1">
    <citation type="submission" date="2019-08" db="EMBL/GenBank/DDBJ databases">
        <title>In-depth cultivation of the pig gut microbiome towards novel bacterial diversity and tailored functional studies.</title>
        <authorList>
            <person name="Wylensek D."/>
            <person name="Hitch T.C.A."/>
            <person name="Clavel T."/>
        </authorList>
    </citation>
    <scope>NUCLEOTIDE SEQUENCE [LARGE SCALE GENOMIC DNA]</scope>
    <source>
        <strain evidence="10 11">Bifido-178-WT-2B</strain>
    </source>
</reference>
<dbReference type="Pfam" id="PF02929">
    <property type="entry name" value="Bgal_small_N"/>
    <property type="match status" value="1"/>
</dbReference>
<dbReference type="Pfam" id="PF02837">
    <property type="entry name" value="Glyco_hydro_2_N"/>
    <property type="match status" value="1"/>
</dbReference>
<dbReference type="InterPro" id="IPR032312">
    <property type="entry name" value="LacZ_4"/>
</dbReference>
<dbReference type="InterPro" id="IPR013783">
    <property type="entry name" value="Ig-like_fold"/>
</dbReference>
<evidence type="ECO:0000256" key="2">
    <source>
        <dbReference type="ARBA" id="ARBA00007401"/>
    </source>
</evidence>
<protein>
    <recommendedName>
        <fullName evidence="4 8">Beta-galactosidase</fullName>
        <ecNumber evidence="3 8">3.2.1.23</ecNumber>
    </recommendedName>
    <alternativeName>
        <fullName evidence="7 8">Lactase</fullName>
    </alternativeName>
</protein>
<gene>
    <name evidence="10" type="ORF">FYJ62_02290</name>
</gene>
<dbReference type="InterPro" id="IPR023232">
    <property type="entry name" value="Glyco_hydro_2_AS"/>
</dbReference>
<dbReference type="Pfam" id="PF02836">
    <property type="entry name" value="Glyco_hydro_2_C"/>
    <property type="match status" value="1"/>
</dbReference>
<dbReference type="GO" id="GO:0005990">
    <property type="term" value="P:lactose catabolic process"/>
    <property type="evidence" value="ECO:0007669"/>
    <property type="project" value="TreeGrafter"/>
</dbReference>
<dbReference type="Pfam" id="PF16353">
    <property type="entry name" value="LacZ_4"/>
    <property type="match status" value="1"/>
</dbReference>
<dbReference type="InterPro" id="IPR017853">
    <property type="entry name" value="GH"/>
</dbReference>
<evidence type="ECO:0000259" key="9">
    <source>
        <dbReference type="SMART" id="SM01038"/>
    </source>
</evidence>
<dbReference type="PANTHER" id="PTHR46323">
    <property type="entry name" value="BETA-GALACTOSIDASE"/>
    <property type="match status" value="1"/>
</dbReference>
<dbReference type="InterPro" id="IPR006103">
    <property type="entry name" value="Glyco_hydro_2_cat"/>
</dbReference>
<dbReference type="InterPro" id="IPR014718">
    <property type="entry name" value="GH-type_carb-bd"/>
</dbReference>
<dbReference type="PROSITE" id="PS00719">
    <property type="entry name" value="GLYCOSYL_HYDROL_F2_1"/>
    <property type="match status" value="1"/>
</dbReference>
<dbReference type="PANTHER" id="PTHR46323:SF2">
    <property type="entry name" value="BETA-GALACTOSIDASE"/>
    <property type="match status" value="1"/>
</dbReference>
<dbReference type="Proteomes" id="UP000438120">
    <property type="component" value="Unassembled WGS sequence"/>
</dbReference>
<dbReference type="InterPro" id="IPR023230">
    <property type="entry name" value="Glyco_hydro_2_CS"/>
</dbReference>
<name>A0A6A8MDJ3_9LACO</name>
<comment type="catalytic activity">
    <reaction evidence="1 8">
        <text>Hydrolysis of terminal non-reducing beta-D-galactose residues in beta-D-galactosides.</text>
        <dbReference type="EC" id="3.2.1.23"/>
    </reaction>
</comment>
<dbReference type="InterPro" id="IPR006102">
    <property type="entry name" value="Ig-like_GH2"/>
</dbReference>
<dbReference type="InterPro" id="IPR036156">
    <property type="entry name" value="Beta-gal/glucu_dom_sf"/>
</dbReference>
<sequence length="1009" mass="113702">MGKTAEKPEFAWLSDPEVFAVNTLPAHSDHQYFLNEAEAERGHSSLKQSLNGAWRLVWSKSPELRSRRFYQMGFDESGMDTVEVPSNLEVLGYGQPQYVNIQYPWDGSEETGLKTPLRDNPVAGYVKHFTLDKGLSGKRVILSFQGVATAMYVWLNGTFVGYSEDSFTPSEFDVTDCLQEGDNKLAVEVFKYSSASYLEDQDFWRLSGIFRDVDLYAIPLAHIQDLQVASTLENDYREGKLTVQYQAAGQADQVLLRLYDLDGQVYDSQANGFAATGTFVMDHLPVKAWSSEQPILYKAELVLEDSGRVLEVVPLKLGFRTFEIKNRLMLLNGKRIVFKGINRHEFDCRRGRAVTEEDMLWDINFLKQHNINAVRTSHYPNQSRWYELCDQYGIYLIDEVNLESHGSWNKLTKVEPSWNVPGSKPEWLANVMFRANNMFQRDKNHPAILIWSLGNESYAGDDLAKMGEFFKKNDPGRVVHYEGVTWNRDYDFITEVESRMYAKPKEIEEYLTANPPKPFISCEYAHAMGNSTGGLQLYTALEKYPQYQGGFIWDYIDQGLLTKNSQGQEYLAYGGDFDDRPNDGEFCGNGIVFADRTPSPKARTVKELYSSLKMTINAKGITIKNDNLFVDTSGYDFVLTLLCDGRPAAEYHYNLNIVAQDKQNLPLPKAPELTGELVWHLDARLKEDQPWASSGFVVASAEYLVPETHAKKQASAELPDFRIINGDFNLGVWANGVKALFSKDKGGLISLKYADRELIKQKPRLTFWRALTDNDRGAGYGFDKAMWENAGKFAKQTDFKLELTETGARISYDFLLPVGKDLQVKVAYTVDRTGTIGVKAVFPGAAGLPGLPEFGLELALPHDFNHFAYYGKGPEENYLDRQAGSFLGIWTSSAAENVARYLRPQETGNREGLRKLAIYDQQGSGVVFSSAAKPFSGSVLPYSTAQLEAADHWFDLPDSEYTWVKLLAAQMGVGGDDSWGAPVHDEYLLPSSKSYELNFTISPFSHQLA</sequence>
<evidence type="ECO:0000256" key="5">
    <source>
        <dbReference type="ARBA" id="ARBA00022801"/>
    </source>
</evidence>
<evidence type="ECO:0000256" key="8">
    <source>
        <dbReference type="RuleBase" id="RU361154"/>
    </source>
</evidence>
<dbReference type="InterPro" id="IPR006104">
    <property type="entry name" value="Glyco_hydro_2_N"/>
</dbReference>
<dbReference type="EMBL" id="VUMX01000004">
    <property type="protein sequence ID" value="MST86499.1"/>
    <property type="molecule type" value="Genomic_DNA"/>
</dbReference>
<evidence type="ECO:0000313" key="10">
    <source>
        <dbReference type="EMBL" id="MST86499.1"/>
    </source>
</evidence>
<dbReference type="InterPro" id="IPR011013">
    <property type="entry name" value="Gal_mutarotase_sf_dom"/>
</dbReference>
<evidence type="ECO:0000256" key="3">
    <source>
        <dbReference type="ARBA" id="ARBA00012756"/>
    </source>
</evidence>
<keyword evidence="5 8" id="KW-0378">Hydrolase</keyword>
<evidence type="ECO:0000256" key="6">
    <source>
        <dbReference type="ARBA" id="ARBA00023295"/>
    </source>
</evidence>
<comment type="caution">
    <text evidence="10">The sequence shown here is derived from an EMBL/GenBank/DDBJ whole genome shotgun (WGS) entry which is preliminary data.</text>
</comment>
<evidence type="ECO:0000256" key="1">
    <source>
        <dbReference type="ARBA" id="ARBA00001412"/>
    </source>
</evidence>
<dbReference type="SUPFAM" id="SSF49785">
    <property type="entry name" value="Galactose-binding domain-like"/>
    <property type="match status" value="1"/>
</dbReference>
<dbReference type="SUPFAM" id="SSF51445">
    <property type="entry name" value="(Trans)glycosidases"/>
    <property type="match status" value="1"/>
</dbReference>
<evidence type="ECO:0000256" key="7">
    <source>
        <dbReference type="ARBA" id="ARBA00032230"/>
    </source>
</evidence>
<dbReference type="InterPro" id="IPR050347">
    <property type="entry name" value="Bact_Beta-galactosidase"/>
</dbReference>
<dbReference type="RefSeq" id="WP_154547319.1">
    <property type="nucleotide sequence ID" value="NZ_VUMX01000004.1"/>
</dbReference>
<dbReference type="InterPro" id="IPR004199">
    <property type="entry name" value="B-gal_small/dom_5"/>
</dbReference>
<dbReference type="GO" id="GO:0004565">
    <property type="term" value="F:beta-galactosidase activity"/>
    <property type="evidence" value="ECO:0007669"/>
    <property type="project" value="UniProtKB-EC"/>
</dbReference>
<proteinExistence type="inferred from homology"/>
<dbReference type="InterPro" id="IPR006101">
    <property type="entry name" value="Glyco_hydro_2"/>
</dbReference>
<dbReference type="Gene3D" id="2.60.40.10">
    <property type="entry name" value="Immunoglobulins"/>
    <property type="match status" value="2"/>
</dbReference>
<dbReference type="Gene3D" id="3.20.20.80">
    <property type="entry name" value="Glycosidases"/>
    <property type="match status" value="1"/>
</dbReference>
<dbReference type="AlphaFoldDB" id="A0A6A8MDJ3"/>
<dbReference type="PRINTS" id="PR00132">
    <property type="entry name" value="GLHYDRLASE2"/>
</dbReference>
<dbReference type="GO" id="GO:0030246">
    <property type="term" value="F:carbohydrate binding"/>
    <property type="evidence" value="ECO:0007669"/>
    <property type="project" value="InterPro"/>
</dbReference>
<keyword evidence="6 8" id="KW-0326">Glycosidase</keyword>
<organism evidence="10 11">
    <name type="scientific">Lactobacillus porci</name>
    <dbReference type="NCBI Taxonomy" id="2012477"/>
    <lineage>
        <taxon>Bacteria</taxon>
        <taxon>Bacillati</taxon>
        <taxon>Bacillota</taxon>
        <taxon>Bacilli</taxon>
        <taxon>Lactobacillales</taxon>
        <taxon>Lactobacillaceae</taxon>
        <taxon>Lactobacillus</taxon>
    </lineage>
</organism>
<keyword evidence="11" id="KW-1185">Reference proteome</keyword>
<dbReference type="EC" id="3.2.1.23" evidence="3 8"/>
<dbReference type="Gene3D" id="2.70.98.10">
    <property type="match status" value="1"/>
</dbReference>
<evidence type="ECO:0000256" key="4">
    <source>
        <dbReference type="ARBA" id="ARBA00013303"/>
    </source>
</evidence>
<evidence type="ECO:0000313" key="11">
    <source>
        <dbReference type="Proteomes" id="UP000438120"/>
    </source>
</evidence>
<dbReference type="Gene3D" id="2.60.120.260">
    <property type="entry name" value="Galactose-binding domain-like"/>
    <property type="match status" value="1"/>
</dbReference>
<feature type="domain" description="Beta galactosidase small chain/" evidence="9">
    <location>
        <begin position="731"/>
        <end position="1002"/>
    </location>
</feature>
<dbReference type="InterPro" id="IPR008979">
    <property type="entry name" value="Galactose-bd-like_sf"/>
</dbReference>
<comment type="similarity">
    <text evidence="2 8">Belongs to the glycosyl hydrolase 2 family.</text>
</comment>
<dbReference type="SUPFAM" id="SSF49303">
    <property type="entry name" value="beta-Galactosidase/glucuronidase domain"/>
    <property type="match status" value="2"/>
</dbReference>
<dbReference type="Pfam" id="PF00703">
    <property type="entry name" value="Glyco_hydro_2"/>
    <property type="match status" value="1"/>
</dbReference>